<keyword evidence="2" id="KW-1185">Reference proteome</keyword>
<evidence type="ECO:0000313" key="2">
    <source>
        <dbReference type="Proteomes" id="UP001164250"/>
    </source>
</evidence>
<proteinExistence type="predicted"/>
<gene>
    <name evidence="1" type="ORF">Patl1_12009</name>
</gene>
<protein>
    <submittedName>
        <fullName evidence="1">Uncharacterized protein</fullName>
    </submittedName>
</protein>
<name>A0ACC1A5R2_9ROSI</name>
<evidence type="ECO:0000313" key="1">
    <source>
        <dbReference type="EMBL" id="KAJ0082152.1"/>
    </source>
</evidence>
<comment type="caution">
    <text evidence="1">The sequence shown here is derived from an EMBL/GenBank/DDBJ whole genome shotgun (WGS) entry which is preliminary data.</text>
</comment>
<reference evidence="2" key="1">
    <citation type="journal article" date="2023" name="G3 (Bethesda)">
        <title>Genome assembly and association tests identify interacting loci associated with vigor, precocity, and sex in interspecific pistachio rootstocks.</title>
        <authorList>
            <person name="Palmer W."/>
            <person name="Jacygrad E."/>
            <person name="Sagayaradj S."/>
            <person name="Cavanaugh K."/>
            <person name="Han R."/>
            <person name="Bertier L."/>
            <person name="Beede B."/>
            <person name="Kafkas S."/>
            <person name="Golino D."/>
            <person name="Preece J."/>
            <person name="Michelmore R."/>
        </authorList>
    </citation>
    <scope>NUCLEOTIDE SEQUENCE [LARGE SCALE GENOMIC DNA]</scope>
</reference>
<sequence length="205" mass="22282">MTRAALKAVGAPRTSSLKILNAYRQSTYPKPPTTPCSNTINACGQSAHREPPTPSPQTLKAGRQSIHSLPSNMDYSKNRINTLLLVPTLVITVTFAAGLYCSAITAVIILWAQLGDPYLMAGVYLVVSKLIWLAIAILVTSAMCLMILLVVFTPLVLPLWFSNPFSTPYKILSLPASTSTVTGLNYCHYKMNLKLCAYHNLSLPA</sequence>
<dbReference type="EMBL" id="CM047908">
    <property type="protein sequence ID" value="KAJ0082152.1"/>
    <property type="molecule type" value="Genomic_DNA"/>
</dbReference>
<organism evidence="1 2">
    <name type="scientific">Pistacia atlantica</name>
    <dbReference type="NCBI Taxonomy" id="434234"/>
    <lineage>
        <taxon>Eukaryota</taxon>
        <taxon>Viridiplantae</taxon>
        <taxon>Streptophyta</taxon>
        <taxon>Embryophyta</taxon>
        <taxon>Tracheophyta</taxon>
        <taxon>Spermatophyta</taxon>
        <taxon>Magnoliopsida</taxon>
        <taxon>eudicotyledons</taxon>
        <taxon>Gunneridae</taxon>
        <taxon>Pentapetalae</taxon>
        <taxon>rosids</taxon>
        <taxon>malvids</taxon>
        <taxon>Sapindales</taxon>
        <taxon>Anacardiaceae</taxon>
        <taxon>Pistacia</taxon>
    </lineage>
</organism>
<accession>A0ACC1A5R2</accession>
<dbReference type="Proteomes" id="UP001164250">
    <property type="component" value="Chromosome 12"/>
</dbReference>